<accession>A0AA88YKW7</accession>
<dbReference type="PANTHER" id="PTHR22605:SF16">
    <property type="entry name" value="E3 UBIQUITIN-PROTEIN LIGASE RNF213"/>
    <property type="match status" value="1"/>
</dbReference>
<organism evidence="1 2">
    <name type="scientific">Pinctada imbricata</name>
    <name type="common">Atlantic pearl-oyster</name>
    <name type="synonym">Pinctada martensii</name>
    <dbReference type="NCBI Taxonomy" id="66713"/>
    <lineage>
        <taxon>Eukaryota</taxon>
        <taxon>Metazoa</taxon>
        <taxon>Spiralia</taxon>
        <taxon>Lophotrochozoa</taxon>
        <taxon>Mollusca</taxon>
        <taxon>Bivalvia</taxon>
        <taxon>Autobranchia</taxon>
        <taxon>Pteriomorphia</taxon>
        <taxon>Pterioida</taxon>
        <taxon>Pterioidea</taxon>
        <taxon>Pteriidae</taxon>
        <taxon>Pinctada</taxon>
    </lineage>
</organism>
<dbReference type="EMBL" id="VSWD01000007">
    <property type="protein sequence ID" value="KAK3098854.1"/>
    <property type="molecule type" value="Genomic_DNA"/>
</dbReference>
<comment type="caution">
    <text evidence="1">The sequence shown here is derived from an EMBL/GenBank/DDBJ whole genome shotgun (WGS) entry which is preliminary data.</text>
</comment>
<dbReference type="PANTHER" id="PTHR22605">
    <property type="entry name" value="RZ-TYPE DOMAIN-CONTAINING PROTEIN"/>
    <property type="match status" value="1"/>
</dbReference>
<proteinExistence type="predicted"/>
<reference evidence="1" key="1">
    <citation type="submission" date="2019-08" db="EMBL/GenBank/DDBJ databases">
        <title>The improved chromosome-level genome for the pearl oyster Pinctada fucata martensii using PacBio sequencing and Hi-C.</title>
        <authorList>
            <person name="Zheng Z."/>
        </authorList>
    </citation>
    <scope>NUCLEOTIDE SEQUENCE</scope>
    <source>
        <strain evidence="1">ZZ-2019</strain>
        <tissue evidence="1">Adductor muscle</tissue>
    </source>
</reference>
<dbReference type="GO" id="GO:0004842">
    <property type="term" value="F:ubiquitin-protein transferase activity"/>
    <property type="evidence" value="ECO:0007669"/>
    <property type="project" value="InterPro"/>
</dbReference>
<dbReference type="InterPro" id="IPR031248">
    <property type="entry name" value="RNF213"/>
</dbReference>
<keyword evidence="2" id="KW-1185">Reference proteome</keyword>
<dbReference type="GO" id="GO:0016887">
    <property type="term" value="F:ATP hydrolysis activity"/>
    <property type="evidence" value="ECO:0007669"/>
    <property type="project" value="InterPro"/>
</dbReference>
<gene>
    <name evidence="1" type="ORF">FSP39_023768</name>
</gene>
<evidence type="ECO:0000313" key="1">
    <source>
        <dbReference type="EMBL" id="KAK3098854.1"/>
    </source>
</evidence>
<protein>
    <submittedName>
        <fullName evidence="1">Uncharacterized protein</fullName>
    </submittedName>
</protein>
<sequence length="1375" mass="158771">MVGRDTRDPGWLQCVPLWHFLSGKCEPFEDTPKDCAHDDPTPKWWGIADFTEEIGFFKAKTHWTMSAANMAGILHPTFRADYLMSRTFVAVLKFENLDEIFKTRFFPPEVLLASLYYHLKTHHYIQGSKKQSFMSLFHHLNDQLRDYQQKAETSSGECSLFNQSFICQKIGCDIVFLCLNNTGKYDEDLTSLAIVCCMLSLNYFSLCCKMRAEATKGKNKQPDKSHINRLDHIKREVLHWLKEKNSFFYNAKNELKIWNNIASVDFTNGVIIDCWKKEILKALEDKLTEKCMEKELMGLYCTNLDDFSKDVQAILSRVTLKALEKGAKLDLNSMNLNQALEYGRMLSQLLERNWPTSQDPTGILKFTLTWPPLNDFLRIFYDNVDKLQILSEVCHSHLSNAANVLKKTLEILTNGNIRMAEFNIVQKNVTVFIEACRKLKIVDIKGQQLEEHVTKLVQIRDTEFRTFQEMHVHVSNLIALCQHFKVNTGRLDQVMLDLQPVETVPLSSLCLPGDVTRILALDTYTPDIRVFELSDEQLEKCKSLSRSTTFMNIWINRGQRACDFGKRKLTMDEVFTEVMELCYQEWNQLANQLRQGKIRFSSFREYFKQTDHKFLEVELHAMSINGETDWIYERLKQIGQHSTIRQCSRGARVILEVVDRYGLIGNFKQIRQILSLEEGEDTEMCEIDESLMKACSVLKGMNEENIKSLETFIKCKPLVDWLRSAMKTGLRELKVFVELASISAGEGDMEVAKVNLLHSATTGYSPLIFNLDERCDSKIFLEKCQVVWRELESDPYLPRKLEDVLRQLEWLKTVRKAHGSVEISSMRQAEAINSKGIYCVGKLPKFRDIQNKKMSLDEVLQLMVYEKEEGKQLKKEYQYKELNELQSKLMLVAGKAEQGKTDVDMFTMVYDSIIRLCKVYIKLTSAGCVLYKDWHVQFLCDQKRPVCAFVKFGNGQTCNQLKGRRTETNDIDKIVPRLAKFMEKCLEEWMTYIDSKREEYIYLNYFTIDQLVILQRELVKLSEDSEPSKHVYPLLCAVKKNCTKADLIAAMRLAKQEVTKMENVRHEHTEADKDAASYSPQTNADVMKFVEEMEKVGYRKEIALAALEFCKPDEIDEGLVWCMEHESDIAVTQPHSSDDPSTGTNIQAEENFKGWTVSPQSMFSVTQDILQSVSVPDYMCEPDEDPLIQRLQAVWEKFLNSVSSSVSDYLSVEHLGLILSKLAATGDILNTVLTIYASDQNQPLPQSHEVLLCTPHTTLDEVDIFWRRALFNSQGNIHCMVNGDCLDYEVSDEGEKRLELYMINAKEKGVHYRLVVLCSSELEYRSRMVAALDRYKRDPLPLLRTDEIRDYILDKLKSQTQNRNIPAAAAIDFEK</sequence>
<dbReference type="Proteomes" id="UP001186944">
    <property type="component" value="Unassembled WGS sequence"/>
</dbReference>
<name>A0AA88YKW7_PINIB</name>
<evidence type="ECO:0000313" key="2">
    <source>
        <dbReference type="Proteomes" id="UP001186944"/>
    </source>
</evidence>